<name>A0A562DKL3_9GAMM</name>
<accession>A0A562DKL3</accession>
<evidence type="ECO:0000313" key="3">
    <source>
        <dbReference type="Proteomes" id="UP000321583"/>
    </source>
</evidence>
<dbReference type="EMBL" id="VLJS01000058">
    <property type="protein sequence ID" value="TWH10170.1"/>
    <property type="molecule type" value="Genomic_DNA"/>
</dbReference>
<protein>
    <submittedName>
        <fullName evidence="2">Putative membrane protein YGL010W</fullName>
    </submittedName>
</protein>
<evidence type="ECO:0000256" key="1">
    <source>
        <dbReference type="SAM" id="Phobius"/>
    </source>
</evidence>
<dbReference type="GO" id="GO:0046521">
    <property type="term" value="P:sphingoid catabolic process"/>
    <property type="evidence" value="ECO:0007669"/>
    <property type="project" value="TreeGrafter"/>
</dbReference>
<dbReference type="AlphaFoldDB" id="A0A562DKL3"/>
<sequence>MSQAPHSGPTRAIDRYFASYSADHRHPLNQRIHVVAVPAILWSVVALVWCVPVFGTWTRTGIWAALAMFAAWSFYNRLSRRLGLGMLALFFFCGCVCRLIEMRLGPGVLLAAAAAVFVFAWVAQFVGHHYEGRRPSFLTDLVYLLIGPAWVMAKCYRRLGWRY</sequence>
<dbReference type="PANTHER" id="PTHR28026">
    <property type="entry name" value="DUF962 DOMAIN PROTEIN (AFU_ORTHOLOGUE AFUA_8G05310)"/>
    <property type="match status" value="1"/>
</dbReference>
<organism evidence="2 3">
    <name type="scientific">Pseudoxanthomonas taiwanensis J19</name>
    <dbReference type="NCBI Taxonomy" id="935569"/>
    <lineage>
        <taxon>Bacteria</taxon>
        <taxon>Pseudomonadati</taxon>
        <taxon>Pseudomonadota</taxon>
        <taxon>Gammaproteobacteria</taxon>
        <taxon>Lysobacterales</taxon>
        <taxon>Lysobacteraceae</taxon>
        <taxon>Pseudoxanthomonas</taxon>
    </lineage>
</organism>
<evidence type="ECO:0000313" key="2">
    <source>
        <dbReference type="EMBL" id="TWH10170.1"/>
    </source>
</evidence>
<keyword evidence="1" id="KW-0472">Membrane</keyword>
<feature type="transmembrane region" description="Helical" evidence="1">
    <location>
        <begin position="137"/>
        <end position="153"/>
    </location>
</feature>
<dbReference type="Proteomes" id="UP000321583">
    <property type="component" value="Unassembled WGS sequence"/>
</dbReference>
<proteinExistence type="predicted"/>
<feature type="transmembrane region" description="Helical" evidence="1">
    <location>
        <begin position="60"/>
        <end position="75"/>
    </location>
</feature>
<reference evidence="2 3" key="1">
    <citation type="submission" date="2019-07" db="EMBL/GenBank/DDBJ databases">
        <title>Genome sequencing of lignin-degrading bacterial isolates.</title>
        <authorList>
            <person name="Gladden J."/>
        </authorList>
    </citation>
    <scope>NUCLEOTIDE SEQUENCE [LARGE SCALE GENOMIC DNA]</scope>
    <source>
        <strain evidence="2 3">J19</strain>
    </source>
</reference>
<feature type="transmembrane region" description="Helical" evidence="1">
    <location>
        <begin position="107"/>
        <end position="125"/>
    </location>
</feature>
<dbReference type="Pfam" id="PF06127">
    <property type="entry name" value="Mpo1-like"/>
    <property type="match status" value="1"/>
</dbReference>
<feature type="transmembrane region" description="Helical" evidence="1">
    <location>
        <begin position="82"/>
        <end position="101"/>
    </location>
</feature>
<keyword evidence="1" id="KW-1133">Transmembrane helix</keyword>
<keyword evidence="1" id="KW-0812">Transmembrane</keyword>
<dbReference type="OrthoDB" id="5515308at2"/>
<dbReference type="PANTHER" id="PTHR28026:SF9">
    <property type="entry name" value="2-HYDROXY-PALMITIC ACID DIOXYGENASE MPO1"/>
    <property type="match status" value="1"/>
</dbReference>
<keyword evidence="3" id="KW-1185">Reference proteome</keyword>
<comment type="caution">
    <text evidence="2">The sequence shown here is derived from an EMBL/GenBank/DDBJ whole genome shotgun (WGS) entry which is preliminary data.</text>
</comment>
<gene>
    <name evidence="2" type="ORF">L613_000300000590</name>
</gene>
<feature type="transmembrane region" description="Helical" evidence="1">
    <location>
        <begin position="34"/>
        <end position="54"/>
    </location>
</feature>
<dbReference type="GO" id="GO:0016020">
    <property type="term" value="C:membrane"/>
    <property type="evidence" value="ECO:0007669"/>
    <property type="project" value="GOC"/>
</dbReference>
<dbReference type="InterPro" id="IPR009305">
    <property type="entry name" value="Mpo1-like"/>
</dbReference>
<dbReference type="RefSeq" id="WP_019397997.1">
    <property type="nucleotide sequence ID" value="NZ_VLJS01000058.1"/>
</dbReference>